<reference evidence="5" key="1">
    <citation type="journal article" date="2004" name="Nature">
        <title>Genome duplication in the teleost fish Tetraodon nigroviridis reveals the early vertebrate proto-karyotype.</title>
        <authorList>
            <person name="Jaillon O."/>
            <person name="Aury J.-M."/>
            <person name="Brunet F."/>
            <person name="Petit J.-L."/>
            <person name="Stange-Thomann N."/>
            <person name="Mauceli E."/>
            <person name="Bouneau L."/>
            <person name="Fischer C."/>
            <person name="Ozouf-Costaz C."/>
            <person name="Bernot A."/>
            <person name="Nicaud S."/>
            <person name="Jaffe D."/>
            <person name="Fisher S."/>
            <person name="Lutfalla G."/>
            <person name="Dossat C."/>
            <person name="Segurens B."/>
            <person name="Dasilva C."/>
            <person name="Salanoubat M."/>
            <person name="Levy M."/>
            <person name="Boudet N."/>
            <person name="Castellano S."/>
            <person name="Anthouard V."/>
            <person name="Jubin C."/>
            <person name="Castelli V."/>
            <person name="Katinka M."/>
            <person name="Vacherie B."/>
            <person name="Biemont C."/>
            <person name="Skalli Z."/>
            <person name="Cattolico L."/>
            <person name="Poulain J."/>
            <person name="De Berardinis V."/>
            <person name="Cruaud C."/>
            <person name="Duprat S."/>
            <person name="Brottier P."/>
            <person name="Coutanceau J.-P."/>
            <person name="Gouzy J."/>
            <person name="Parra G."/>
            <person name="Lardier G."/>
            <person name="Chapple C."/>
            <person name="McKernan K.J."/>
            <person name="McEwan P."/>
            <person name="Bosak S."/>
            <person name="Kellis M."/>
            <person name="Volff J.-N."/>
            <person name="Guigo R."/>
            <person name="Zody M.C."/>
            <person name="Mesirov J."/>
            <person name="Lindblad-Toh K."/>
            <person name="Birren B."/>
            <person name="Nusbaum C."/>
            <person name="Kahn D."/>
            <person name="Robinson-Rechavi M."/>
            <person name="Laudet V."/>
            <person name="Schachter V."/>
            <person name="Quetier F."/>
            <person name="Saurin W."/>
            <person name="Scarpelli C."/>
            <person name="Wincker P."/>
            <person name="Lander E.S."/>
            <person name="Weissenbach J."/>
            <person name="Roest Crollius H."/>
        </authorList>
    </citation>
    <scope>NUCLEOTIDE SEQUENCE [LARGE SCALE GENOMIC DNA]</scope>
</reference>
<feature type="coiled-coil region" evidence="4">
    <location>
        <begin position="1081"/>
        <end position="1307"/>
    </location>
</feature>
<evidence type="ECO:0000256" key="4">
    <source>
        <dbReference type="SAM" id="Coils"/>
    </source>
</evidence>
<feature type="coiled-coil region" evidence="4">
    <location>
        <begin position="276"/>
        <end position="324"/>
    </location>
</feature>
<dbReference type="SMART" id="SM00248">
    <property type="entry name" value="ANK"/>
    <property type="match status" value="7"/>
</dbReference>
<dbReference type="GO" id="GO:0003779">
    <property type="term" value="F:actin binding"/>
    <property type="evidence" value="ECO:0007669"/>
    <property type="project" value="InterPro"/>
</dbReference>
<feature type="coiled-coil region" evidence="4">
    <location>
        <begin position="476"/>
        <end position="744"/>
    </location>
</feature>
<accession>Q4SHK4</accession>
<dbReference type="PANTHER" id="PTHR24129">
    <property type="entry name" value="ANKYCORBIN"/>
    <property type="match status" value="1"/>
</dbReference>
<feature type="coiled-coil region" evidence="4">
    <location>
        <begin position="1350"/>
        <end position="1412"/>
    </location>
</feature>
<name>Q4SHK4_TETNG</name>
<protein>
    <submittedName>
        <fullName evidence="5">(spotted green pufferfish) hypothetical protein</fullName>
    </submittedName>
</protein>
<dbReference type="PANTHER" id="PTHR24129:SF1">
    <property type="entry name" value="UVEAL AUTOANTIGEN WITH COILED-COIL DOMAINS AND ANKYRIN REPEATS"/>
    <property type="match status" value="1"/>
</dbReference>
<dbReference type="PRINTS" id="PR01415">
    <property type="entry name" value="ANKYRIN"/>
</dbReference>
<dbReference type="Gene3D" id="1.25.40.20">
    <property type="entry name" value="Ankyrin repeat-containing domain"/>
    <property type="match status" value="2"/>
</dbReference>
<evidence type="ECO:0000313" key="5">
    <source>
        <dbReference type="EMBL" id="CAF99878.1"/>
    </source>
</evidence>
<dbReference type="PROSITE" id="PS50088">
    <property type="entry name" value="ANK_REPEAT"/>
    <property type="match status" value="5"/>
</dbReference>
<reference evidence="5" key="2">
    <citation type="submission" date="2004-02" db="EMBL/GenBank/DDBJ databases">
        <authorList>
            <consortium name="Genoscope"/>
            <consortium name="Whitehead Institute Centre for Genome Research"/>
        </authorList>
    </citation>
    <scope>NUCLEOTIDE SEQUENCE</scope>
</reference>
<keyword evidence="1" id="KW-0677">Repeat</keyword>
<dbReference type="Pfam" id="PF12796">
    <property type="entry name" value="Ank_2"/>
    <property type="match status" value="2"/>
</dbReference>
<evidence type="ECO:0000256" key="2">
    <source>
        <dbReference type="ARBA" id="ARBA00023054"/>
    </source>
</evidence>
<feature type="repeat" description="ANK" evidence="3">
    <location>
        <begin position="170"/>
        <end position="202"/>
    </location>
</feature>
<gene>
    <name evidence="5" type="ORF">GSTENG00018110001</name>
</gene>
<keyword evidence="3" id="KW-0040">ANK repeat</keyword>
<feature type="repeat" description="ANK" evidence="3">
    <location>
        <begin position="137"/>
        <end position="169"/>
    </location>
</feature>
<feature type="coiled-coil region" evidence="4">
    <location>
        <begin position="773"/>
        <end position="828"/>
    </location>
</feature>
<dbReference type="SUPFAM" id="SSF90257">
    <property type="entry name" value="Myosin rod fragments"/>
    <property type="match status" value="1"/>
</dbReference>
<proteinExistence type="predicted"/>
<evidence type="ECO:0000256" key="3">
    <source>
        <dbReference type="PROSITE-ProRule" id="PRU00023"/>
    </source>
</evidence>
<dbReference type="InterPro" id="IPR002110">
    <property type="entry name" value="Ankyrin_rpt"/>
</dbReference>
<comment type="caution">
    <text evidence="5">The sequence shown here is derived from an EMBL/GenBank/DDBJ whole genome shotgun (WGS) entry which is preliminary data.</text>
</comment>
<sequence>DWNKYDDRLMKAVERGEVDKVAAVLSKKGVVPTKLDVEGRSAFHLAATRGHLDCLNLILAHNVDVTATDASGKNALHLSSRNGHSQCVQKLLQHNCPVGNVDLQGRIALHDAVMAGCSSSVKLLCDSGAAVNATDFDGRTPLVLATQMCHPRICQLLLERGADITIRDKQNKTALILGCEYGCKDAVEVLLKSGADVKAVDSLGHDAFHYARLSKNTELVALVKTHLDKITRECEVTFTMLFLIADKETAKMEQWKHQQSVERFESLESNRRDQIIHDLERQNETLQESLKKYHQEQRALIDKVNLLQQQLTQEKLTVEGAQKEQKEQLKGLLVAKDGEEGARGSETVKVQLRSTLVSDGTGFLLDWLEDFSHSLVFSDLNAIVTVCLHVSTGGLLWSVCYQRWVLWFLRLRKMRETIFKATCDEFCVCFCPAGKENVLVKQAHSLDSDHIVQKLSVSRPGDKSQPTVGWDVSGELNTLRQEHEAVKRKQHAAEEEVARLQSALNRKNRECQELVQSRDAIQKQADQQIHELEEALGDVQKRMLDSECKVKQLQAHVVAVKEHLGGQGVEDLRLQLQDVKAKYEGASAEVGRVRNRLKQSEKALEEYKSSESQLAAEAERLGQDLDVVVAERDELAEVLVVMEAKLKEADTKHGSMVPAEKFDNMKNLLTNAVDEKERQLAELREDYDRVLEEVADLNRKMDGPPSQTSAEEQQRLRASLEGQNDSLKQKLLELTAKSQDLICEVKEGKEERSILLEQLNEFRTRIEMDFIPIRDYEEARKSMVMALEELEDKLVEASERYGKAEAQVQQLQAERTQLQENISSIQSSSKTHQSQLDELSSHNCDLLKKIELMQRQSEDGKKERVQLNARIQTLEKSLAAEYVPRQQHENVKAELGSALESARAETLQTQKEKKASEEELTKVKDGNDRLKEELEKLSQEMKDDRIHVKEHKDATEKLKATVAEAETKVKEVTALYLSAQEETVKLTQELEAQKKELDTIQQAIQSKFISVAAAEEKQKAHLVQVADLQNKLAEMEAEYTKEKCAGQSNKQEQEKLKVEMESVQQRLDSALVTSERHRDVEEEFKSRCDQLTHKLSSLEQQHQELLLQKADLHEQNALCRTQNQNLQDRLKAELTRIATYDSELKALHDAMQQAQTDCKKAREARQEEAQKVGALQKELQEQRRDQASLLQQQAQSEERLEAEMAEISRLRLALREEEENSAQRAEDVSALQSELLQATQALEKVRYKEEQMNQMKKEKQELEKEVTDLSSKLLGVADQCKEAQQEAARAREKESKVRAEMESIQEKGNTIEGEIGELKKRYDESLSTIGDLQRRIQTSAQQTEAKDKKITELLTDVERLKQALSGLSQLAYTSNTPSKRQAQHTDAMQAQIRSLQQQLADAERQHREVVSIYRTHLLSAAQGHMDEDVQAALLQIIRMRQELVC</sequence>
<feature type="non-terminal residue" evidence="5">
    <location>
        <position position="1"/>
    </location>
</feature>
<feature type="coiled-coil region" evidence="4">
    <location>
        <begin position="885"/>
        <end position="1045"/>
    </location>
</feature>
<dbReference type="OrthoDB" id="341259at2759"/>
<dbReference type="InterPro" id="IPR042420">
    <property type="entry name" value="RAI14/UACA"/>
</dbReference>
<organism evidence="5">
    <name type="scientific">Tetraodon nigroviridis</name>
    <name type="common">Spotted green pufferfish</name>
    <name type="synonym">Chelonodon nigroviridis</name>
    <dbReference type="NCBI Taxonomy" id="99883"/>
    <lineage>
        <taxon>Eukaryota</taxon>
        <taxon>Metazoa</taxon>
        <taxon>Chordata</taxon>
        <taxon>Craniata</taxon>
        <taxon>Vertebrata</taxon>
        <taxon>Euteleostomi</taxon>
        <taxon>Actinopterygii</taxon>
        <taxon>Neopterygii</taxon>
        <taxon>Teleostei</taxon>
        <taxon>Neoteleostei</taxon>
        <taxon>Acanthomorphata</taxon>
        <taxon>Eupercaria</taxon>
        <taxon>Tetraodontiformes</taxon>
        <taxon>Tetradontoidea</taxon>
        <taxon>Tetraodontidae</taxon>
        <taxon>Tetraodon</taxon>
    </lineage>
</organism>
<dbReference type="Pfam" id="PF00023">
    <property type="entry name" value="Ank"/>
    <property type="match status" value="1"/>
</dbReference>
<dbReference type="PROSITE" id="PS50297">
    <property type="entry name" value="ANK_REP_REGION"/>
    <property type="match status" value="4"/>
</dbReference>
<dbReference type="InterPro" id="IPR036770">
    <property type="entry name" value="Ankyrin_rpt-contain_sf"/>
</dbReference>
<feature type="repeat" description="ANK" evidence="3">
    <location>
        <begin position="104"/>
        <end position="136"/>
    </location>
</feature>
<dbReference type="KEGG" id="tng:GSTEN00018110G001"/>
<dbReference type="EMBL" id="CAAE01014581">
    <property type="protein sequence ID" value="CAF99878.1"/>
    <property type="molecule type" value="Genomic_DNA"/>
</dbReference>
<dbReference type="Gene3D" id="1.20.5.340">
    <property type="match status" value="1"/>
</dbReference>
<dbReference type="SUPFAM" id="SSF48403">
    <property type="entry name" value="Ankyrin repeat"/>
    <property type="match status" value="1"/>
</dbReference>
<feature type="repeat" description="ANK" evidence="3">
    <location>
        <begin position="71"/>
        <end position="103"/>
    </location>
</feature>
<evidence type="ECO:0000256" key="1">
    <source>
        <dbReference type="ARBA" id="ARBA00022737"/>
    </source>
</evidence>
<keyword evidence="2 4" id="KW-0175">Coiled coil</keyword>
<feature type="repeat" description="ANK" evidence="3">
    <location>
        <begin position="38"/>
        <end position="70"/>
    </location>
</feature>